<dbReference type="InterPro" id="IPR026021">
    <property type="entry name" value="YdjA-like"/>
</dbReference>
<evidence type="ECO:0000256" key="6">
    <source>
        <dbReference type="ARBA" id="ARBA00023027"/>
    </source>
</evidence>
<dbReference type="eggNOG" id="COG0778">
    <property type="taxonomic scope" value="Bacteria"/>
</dbReference>
<sequence length="196" mass="22259">MSTIKVEQTVLESIKNRRSVYPEVFTDELVTKEELEQLLEMANYAPNHKLTQPWRFKVAAGDRKTDFAEAMVAAYEAAVPAEKQLPKKPRTIRKRAQKSSFMLAICMQRDPKASLPEWEELAAMSMAVQNIWLAGEAMGIGMYWGSPGFMVRPEIREFLQLAEGETCYGLLFIGRKPEGLELVSSRTPISEKVSWL</sequence>
<evidence type="ECO:0000256" key="8">
    <source>
        <dbReference type="PIRSR" id="PIRSR000232-1"/>
    </source>
</evidence>
<accession>H6L2P5</accession>
<comment type="cofactor">
    <cofactor evidence="8">
        <name>FMN</name>
        <dbReference type="ChEBI" id="CHEBI:58210"/>
    </cofactor>
    <text evidence="8">Binds 1 FMN per subunit.</text>
</comment>
<dbReference type="KEGG" id="sgn:SGRA_2071"/>
<evidence type="ECO:0000256" key="4">
    <source>
        <dbReference type="ARBA" id="ARBA00022857"/>
    </source>
</evidence>
<dbReference type="OrthoDB" id="9804207at2"/>
<feature type="binding site" description="in other chain" evidence="8">
    <location>
        <begin position="17"/>
        <end position="19"/>
    </location>
    <ligand>
        <name>FMN</name>
        <dbReference type="ChEBI" id="CHEBI:58210"/>
        <note>ligand shared between dimeric partners</note>
    </ligand>
</feature>
<keyword evidence="6 7" id="KW-0520">NAD</keyword>
<name>H6L2P5_SAPGL</name>
<evidence type="ECO:0000313" key="11">
    <source>
        <dbReference type="Proteomes" id="UP000007519"/>
    </source>
</evidence>
<dbReference type="EMBL" id="CP002831">
    <property type="protein sequence ID" value="AFC24802.1"/>
    <property type="molecule type" value="Genomic_DNA"/>
</dbReference>
<evidence type="ECO:0000256" key="5">
    <source>
        <dbReference type="ARBA" id="ARBA00023002"/>
    </source>
</evidence>
<dbReference type="CDD" id="cd02135">
    <property type="entry name" value="YdjA-like"/>
    <property type="match status" value="1"/>
</dbReference>
<dbReference type="EC" id="1.-.-.-" evidence="7"/>
<gene>
    <name evidence="10" type="ordered locus">SGRA_2071</name>
</gene>
<keyword evidence="5 7" id="KW-0560">Oxidoreductase</keyword>
<evidence type="ECO:0000256" key="3">
    <source>
        <dbReference type="ARBA" id="ARBA00022643"/>
    </source>
</evidence>
<keyword evidence="3 7" id="KW-0288">FMN</keyword>
<feature type="binding site" evidence="8">
    <location>
        <position position="48"/>
    </location>
    <ligand>
        <name>FMN</name>
        <dbReference type="ChEBI" id="CHEBI:58210"/>
        <note>ligand shared between dimeric partners</note>
    </ligand>
</feature>
<evidence type="ECO:0000259" key="9">
    <source>
        <dbReference type="Pfam" id="PF00881"/>
    </source>
</evidence>
<keyword evidence="4 7" id="KW-0521">NADP</keyword>
<keyword evidence="11" id="KW-1185">Reference proteome</keyword>
<dbReference type="SUPFAM" id="SSF55469">
    <property type="entry name" value="FMN-dependent nitroreductase-like"/>
    <property type="match status" value="1"/>
</dbReference>
<keyword evidence="2 7" id="KW-0285">Flavoprotein</keyword>
<dbReference type="Proteomes" id="UP000007519">
    <property type="component" value="Chromosome"/>
</dbReference>
<dbReference type="PIRSF" id="PIRSF000232">
    <property type="entry name" value="YdjA"/>
    <property type="match status" value="1"/>
</dbReference>
<dbReference type="InterPro" id="IPR029479">
    <property type="entry name" value="Nitroreductase"/>
</dbReference>
<protein>
    <recommendedName>
        <fullName evidence="7">Putative NAD(P)H nitroreductase</fullName>
        <ecNumber evidence="7">1.-.-.-</ecNumber>
    </recommendedName>
</protein>
<dbReference type="AlphaFoldDB" id="H6L2P5"/>
<dbReference type="Gene3D" id="3.40.109.10">
    <property type="entry name" value="NADH Oxidase"/>
    <property type="match status" value="1"/>
</dbReference>
<organism evidence="10 11">
    <name type="scientific">Saprospira grandis (strain Lewin)</name>
    <dbReference type="NCBI Taxonomy" id="984262"/>
    <lineage>
        <taxon>Bacteria</taxon>
        <taxon>Pseudomonadati</taxon>
        <taxon>Bacteroidota</taxon>
        <taxon>Saprospiria</taxon>
        <taxon>Saprospirales</taxon>
        <taxon>Saprospiraceae</taxon>
        <taxon>Saprospira</taxon>
    </lineage>
</organism>
<evidence type="ECO:0000256" key="1">
    <source>
        <dbReference type="ARBA" id="ARBA00007118"/>
    </source>
</evidence>
<reference evidence="10 11" key="1">
    <citation type="journal article" date="2012" name="Stand. Genomic Sci.">
        <title>Complete genome sequencing and analysis of Saprospira grandis str. Lewin, a predatory marine bacterium.</title>
        <authorList>
            <person name="Saw J.H."/>
            <person name="Yuryev A."/>
            <person name="Kanbe M."/>
            <person name="Hou S."/>
            <person name="Young A.G."/>
            <person name="Aizawa S."/>
            <person name="Alam M."/>
        </authorList>
    </citation>
    <scope>NUCLEOTIDE SEQUENCE [LARGE SCALE GENOMIC DNA]</scope>
    <source>
        <strain evidence="10 11">Lewin</strain>
    </source>
</reference>
<feature type="binding site" description="in other chain" evidence="8">
    <location>
        <begin position="144"/>
        <end position="146"/>
    </location>
    <ligand>
        <name>FMN</name>
        <dbReference type="ChEBI" id="CHEBI:58210"/>
        <note>ligand shared between dimeric partners</note>
    </ligand>
</feature>
<dbReference type="PANTHER" id="PTHR43821">
    <property type="entry name" value="NAD(P)H NITROREDUCTASE YDJA-RELATED"/>
    <property type="match status" value="1"/>
</dbReference>
<evidence type="ECO:0000256" key="7">
    <source>
        <dbReference type="PIRNR" id="PIRNR000232"/>
    </source>
</evidence>
<feature type="domain" description="Nitroreductase" evidence="9">
    <location>
        <begin position="14"/>
        <end position="174"/>
    </location>
</feature>
<dbReference type="InterPro" id="IPR052530">
    <property type="entry name" value="NAD(P)H_nitroreductase"/>
</dbReference>
<dbReference type="PANTHER" id="PTHR43821:SF1">
    <property type="entry name" value="NAD(P)H NITROREDUCTASE YDJA-RELATED"/>
    <property type="match status" value="1"/>
</dbReference>
<dbReference type="STRING" id="984262.SGRA_2071"/>
<comment type="similarity">
    <text evidence="1 7">Belongs to the nitroreductase family.</text>
</comment>
<dbReference type="RefSeq" id="WP_015692421.1">
    <property type="nucleotide sequence ID" value="NC_016940.1"/>
</dbReference>
<dbReference type="HOGENOM" id="CLU_070764_5_1_10"/>
<proteinExistence type="inferred from homology"/>
<dbReference type="Pfam" id="PF00881">
    <property type="entry name" value="Nitroreductase"/>
    <property type="match status" value="1"/>
</dbReference>
<evidence type="ECO:0000256" key="2">
    <source>
        <dbReference type="ARBA" id="ARBA00022630"/>
    </source>
</evidence>
<evidence type="ECO:0000313" key="10">
    <source>
        <dbReference type="EMBL" id="AFC24802.1"/>
    </source>
</evidence>
<dbReference type="GO" id="GO:0016491">
    <property type="term" value="F:oxidoreductase activity"/>
    <property type="evidence" value="ECO:0007669"/>
    <property type="project" value="UniProtKB-UniRule"/>
</dbReference>
<dbReference type="InterPro" id="IPR000415">
    <property type="entry name" value="Nitroreductase-like"/>
</dbReference>